<evidence type="ECO:0000313" key="3">
    <source>
        <dbReference type="Proteomes" id="UP000779809"/>
    </source>
</evidence>
<dbReference type="EMBL" id="JACPNR010000006">
    <property type="protein sequence ID" value="MBI2678234.1"/>
    <property type="molecule type" value="Genomic_DNA"/>
</dbReference>
<feature type="signal peptide" evidence="1">
    <location>
        <begin position="1"/>
        <end position="20"/>
    </location>
</feature>
<dbReference type="Proteomes" id="UP000779809">
    <property type="component" value="Unassembled WGS sequence"/>
</dbReference>
<dbReference type="Pfam" id="PF13557">
    <property type="entry name" value="Phenol_MetA_deg"/>
    <property type="match status" value="1"/>
</dbReference>
<keyword evidence="1" id="KW-0732">Signal</keyword>
<accession>A0A932A9Q4</accession>
<sequence>MRRLLIFFFSLSLLIATAAAQCPQGDKKCALDEQGMQDNSFLVEEAYNQEYGVVQHIQSWQRNWPDGDWAHTFTQEWPVDPAPKNQLSYTIPVVHADDVSGTGVGDVLLNYRYQLVGNGGTRVAFAPRVSLVLPTGDWRRGRGMGATGVQFMLPLTVVASKRFVTHWNAGATILPGAKNALGEEANAYGYMLANSVVFLAHPRFNLMLEHVFTSNQQVAGPDRTMWQNSWLLSPGVRWAWNFSSGLQVVPGVAVPLGVGPSAGQRGVLLYLSFEHPYRKLKDSR</sequence>
<feature type="chain" id="PRO_5037690895" evidence="1">
    <location>
        <begin position="21"/>
        <end position="284"/>
    </location>
</feature>
<reference evidence="2" key="1">
    <citation type="submission" date="2020-07" db="EMBL/GenBank/DDBJ databases">
        <title>Huge and variable diversity of episymbiotic CPR bacteria and DPANN archaea in groundwater ecosystems.</title>
        <authorList>
            <person name="He C.Y."/>
            <person name="Keren R."/>
            <person name="Whittaker M."/>
            <person name="Farag I.F."/>
            <person name="Doudna J."/>
            <person name="Cate J.H.D."/>
            <person name="Banfield J.F."/>
        </authorList>
    </citation>
    <scope>NUCLEOTIDE SEQUENCE</scope>
    <source>
        <strain evidence="2">NC_groundwater_580_Pr5_B-0.1um_64_19</strain>
    </source>
</reference>
<protein>
    <submittedName>
        <fullName evidence="2">Transporter</fullName>
    </submittedName>
</protein>
<organism evidence="2 3">
    <name type="scientific">Candidatus Korobacter versatilis</name>
    <dbReference type="NCBI Taxonomy" id="658062"/>
    <lineage>
        <taxon>Bacteria</taxon>
        <taxon>Pseudomonadati</taxon>
        <taxon>Acidobacteriota</taxon>
        <taxon>Terriglobia</taxon>
        <taxon>Terriglobales</taxon>
        <taxon>Candidatus Korobacteraceae</taxon>
        <taxon>Candidatus Korobacter</taxon>
    </lineage>
</organism>
<comment type="caution">
    <text evidence="2">The sequence shown here is derived from an EMBL/GenBank/DDBJ whole genome shotgun (WGS) entry which is preliminary data.</text>
</comment>
<gene>
    <name evidence="2" type="ORF">HYX28_05595</name>
</gene>
<name>A0A932A9Q4_9BACT</name>
<proteinExistence type="predicted"/>
<evidence type="ECO:0000313" key="2">
    <source>
        <dbReference type="EMBL" id="MBI2678234.1"/>
    </source>
</evidence>
<evidence type="ECO:0000256" key="1">
    <source>
        <dbReference type="SAM" id="SignalP"/>
    </source>
</evidence>
<dbReference type="InterPro" id="IPR025737">
    <property type="entry name" value="FApF"/>
</dbReference>
<dbReference type="AlphaFoldDB" id="A0A932A9Q4"/>